<proteinExistence type="predicted"/>
<feature type="region of interest" description="Disordered" evidence="1">
    <location>
        <begin position="1"/>
        <end position="82"/>
    </location>
</feature>
<reference evidence="2" key="2">
    <citation type="submission" date="1997-09" db="EMBL/GenBank/DDBJ databases">
        <authorList>
            <person name="Gibert I."/>
        </authorList>
    </citation>
    <scope>NUCLEOTIDE SEQUENCE</scope>
    <source>
        <strain evidence="2">2.4.1.</strain>
    </source>
</reference>
<evidence type="ECO:0000313" key="2">
    <source>
        <dbReference type="EMBL" id="CAA60714.1"/>
    </source>
</evidence>
<feature type="compositionally biased region" description="Basic and acidic residues" evidence="1">
    <location>
        <begin position="186"/>
        <end position="198"/>
    </location>
</feature>
<organism evidence="2">
    <name type="scientific">Cereibacter sphaeroides</name>
    <name type="common">Rhodobacter sphaeroides</name>
    <dbReference type="NCBI Taxonomy" id="1063"/>
    <lineage>
        <taxon>Bacteria</taxon>
        <taxon>Pseudomonadati</taxon>
        <taxon>Pseudomonadota</taxon>
        <taxon>Alphaproteobacteria</taxon>
        <taxon>Rhodobacterales</taxon>
        <taxon>Paracoccaceae</taxon>
        <taxon>Cereibacter</taxon>
    </lineage>
</organism>
<sequence length="229" mass="24381">MARSGDDRSRARPPRPAAPTPAGPPALIWAKGRSPSRTPHRGARPRGFPLSGRPEPHAPAPASLHPDPGLAPAEGPDAARDLQPVALQRHLRAVDLARRGLPDPALAVAPAALGHHVPDDGLAAVGRDIFGAFPEGAADRAADLRPAGRHRHMREGALVGLRLPDPLDRIGQRRPRRQRQTGRQYPEPHPHLLPEDPCGRGSRPKPPAGKHDVGSLASGTGRARSRPRE</sequence>
<feature type="compositionally biased region" description="Pro residues" evidence="1">
    <location>
        <begin position="14"/>
        <end position="24"/>
    </location>
</feature>
<feature type="region of interest" description="Disordered" evidence="1">
    <location>
        <begin position="155"/>
        <end position="229"/>
    </location>
</feature>
<accession>O33566</accession>
<protein>
    <submittedName>
        <fullName evidence="2">ORF700 protein</fullName>
    </submittedName>
</protein>
<dbReference type="EMBL" id="X87256">
    <property type="protein sequence ID" value="CAA60714.1"/>
    <property type="molecule type" value="Genomic_DNA"/>
</dbReference>
<dbReference type="AlphaFoldDB" id="O33566"/>
<name>O33566_CERSP</name>
<evidence type="ECO:0000256" key="1">
    <source>
        <dbReference type="SAM" id="MobiDB-lite"/>
    </source>
</evidence>
<reference evidence="2" key="1">
    <citation type="submission" date="1995-05" db="EMBL/GenBank/DDBJ databases">
        <authorList>
            <person name="Oriol E."/>
            <person name="Barbe J."/>
            <person name="Gibert I."/>
        </authorList>
    </citation>
    <scope>NUCLEOTIDE SEQUENCE</scope>
    <source>
        <strain evidence="2">2.4.1.</strain>
    </source>
</reference>
<feature type="compositionally biased region" description="Basic and acidic residues" evidence="1">
    <location>
        <begin position="1"/>
        <end position="10"/>
    </location>
</feature>
<gene>
    <name evidence="2" type="primary">ORF700</name>
</gene>